<sequence>MSKNEDLMVKTKTDSEEITVKFLLQFVAEDSEYKNYYVDLNTARARELIVKLDLFSAEDIMAFPVLSFDIVEHVPKIAKVLLDYQHNGFPVIRRNKEGRRVCYGLVTRSDLLVILSHKNVMTDGPVEPMDENTVDLVSIGFDEVNKKIL</sequence>
<feature type="domain" description="CBS" evidence="6">
    <location>
        <begin position="58"/>
        <end position="115"/>
    </location>
</feature>
<evidence type="ECO:0000256" key="5">
    <source>
        <dbReference type="ARBA" id="ARBA00023214"/>
    </source>
</evidence>
<dbReference type="Gene3D" id="3.10.580.10">
    <property type="entry name" value="CBS-domain"/>
    <property type="match status" value="1"/>
</dbReference>
<keyword evidence="5" id="KW-0868">Chloride</keyword>
<dbReference type="EnsemblMetazoa" id="BGLB033923-RA">
    <property type="protein sequence ID" value="BGLB033923-PA"/>
    <property type="gene ID" value="BGLB033923"/>
</dbReference>
<dbReference type="AlphaFoldDB" id="A0A2C9LQR2"/>
<dbReference type="Pfam" id="PF00571">
    <property type="entry name" value="CBS"/>
    <property type="match status" value="1"/>
</dbReference>
<dbReference type="InterPro" id="IPR046342">
    <property type="entry name" value="CBS_dom_sf"/>
</dbReference>
<evidence type="ECO:0000256" key="1">
    <source>
        <dbReference type="ARBA" id="ARBA00022448"/>
    </source>
</evidence>
<name>A0A2C9LQR2_BIOGL</name>
<dbReference type="PANTHER" id="PTHR11689">
    <property type="entry name" value="CHLORIDE CHANNEL PROTEIN CLC FAMILY MEMBER"/>
    <property type="match status" value="1"/>
</dbReference>
<dbReference type="VEuPathDB" id="VectorBase:BGLAX_033754"/>
<reference evidence="7" key="1">
    <citation type="submission" date="2020-05" db="UniProtKB">
        <authorList>
            <consortium name="EnsemblMetazoa"/>
        </authorList>
    </citation>
    <scope>IDENTIFICATION</scope>
    <source>
        <strain evidence="7">BB02</strain>
    </source>
</reference>
<dbReference type="SUPFAM" id="SSF54631">
    <property type="entry name" value="CBS-domain pair"/>
    <property type="match status" value="1"/>
</dbReference>
<dbReference type="Proteomes" id="UP000076420">
    <property type="component" value="Unassembled WGS sequence"/>
</dbReference>
<evidence type="ECO:0000256" key="2">
    <source>
        <dbReference type="ARBA" id="ARBA00022737"/>
    </source>
</evidence>
<accession>A0A2C9LQR2</accession>
<evidence type="ECO:0000256" key="3">
    <source>
        <dbReference type="ARBA" id="ARBA00023065"/>
    </source>
</evidence>
<dbReference type="KEGG" id="bgt:106062622"/>
<keyword evidence="4" id="KW-0129">CBS domain</keyword>
<evidence type="ECO:0000259" key="6">
    <source>
        <dbReference type="Pfam" id="PF00571"/>
    </source>
</evidence>
<dbReference type="InterPro" id="IPR051280">
    <property type="entry name" value="Cl-channel/antiporter"/>
</dbReference>
<keyword evidence="2" id="KW-0677">Repeat</keyword>
<evidence type="ECO:0000313" key="8">
    <source>
        <dbReference type="Proteomes" id="UP000076420"/>
    </source>
</evidence>
<proteinExistence type="predicted"/>
<organism evidence="7 8">
    <name type="scientific">Biomphalaria glabrata</name>
    <name type="common">Bloodfluke planorb</name>
    <name type="synonym">Freshwater snail</name>
    <dbReference type="NCBI Taxonomy" id="6526"/>
    <lineage>
        <taxon>Eukaryota</taxon>
        <taxon>Metazoa</taxon>
        <taxon>Spiralia</taxon>
        <taxon>Lophotrochozoa</taxon>
        <taxon>Mollusca</taxon>
        <taxon>Gastropoda</taxon>
        <taxon>Heterobranchia</taxon>
        <taxon>Euthyneura</taxon>
        <taxon>Panpulmonata</taxon>
        <taxon>Hygrophila</taxon>
        <taxon>Lymnaeoidea</taxon>
        <taxon>Planorbidae</taxon>
        <taxon>Biomphalaria</taxon>
    </lineage>
</organism>
<evidence type="ECO:0000313" key="7">
    <source>
        <dbReference type="EnsemblMetazoa" id="BGLB033923-PA"/>
    </source>
</evidence>
<dbReference type="VEuPathDB" id="VectorBase:BGLB033923"/>
<keyword evidence="3" id="KW-0406">Ion transport</keyword>
<keyword evidence="1" id="KW-0813">Transport</keyword>
<protein>
    <recommendedName>
        <fullName evidence="6">CBS domain-containing protein</fullName>
    </recommendedName>
</protein>
<gene>
    <name evidence="7" type="primary">106062622</name>
</gene>
<dbReference type="GO" id="GO:0015108">
    <property type="term" value="F:chloride transmembrane transporter activity"/>
    <property type="evidence" value="ECO:0007669"/>
    <property type="project" value="TreeGrafter"/>
</dbReference>
<dbReference type="InterPro" id="IPR000644">
    <property type="entry name" value="CBS_dom"/>
</dbReference>
<evidence type="ECO:0000256" key="4">
    <source>
        <dbReference type="ARBA" id="ARBA00023122"/>
    </source>
</evidence>